<organism evidence="2 3">
    <name type="scientific">Streptomyces sulfonofaciens</name>
    <dbReference type="NCBI Taxonomy" id="68272"/>
    <lineage>
        <taxon>Bacteria</taxon>
        <taxon>Bacillati</taxon>
        <taxon>Actinomycetota</taxon>
        <taxon>Actinomycetes</taxon>
        <taxon>Kitasatosporales</taxon>
        <taxon>Streptomycetaceae</taxon>
        <taxon>Streptomyces</taxon>
    </lineage>
</organism>
<dbReference type="EMBL" id="BNCD01000004">
    <property type="protein sequence ID" value="GHH75774.1"/>
    <property type="molecule type" value="Genomic_DNA"/>
</dbReference>
<feature type="compositionally biased region" description="Low complexity" evidence="1">
    <location>
        <begin position="56"/>
        <end position="65"/>
    </location>
</feature>
<gene>
    <name evidence="2" type="ORF">GCM10018793_20140</name>
</gene>
<evidence type="ECO:0000313" key="3">
    <source>
        <dbReference type="Proteomes" id="UP000603708"/>
    </source>
</evidence>
<proteinExistence type="predicted"/>
<dbReference type="AlphaFoldDB" id="A0A919KXI3"/>
<reference evidence="2" key="2">
    <citation type="submission" date="2020-09" db="EMBL/GenBank/DDBJ databases">
        <authorList>
            <person name="Sun Q."/>
            <person name="Ohkuma M."/>
        </authorList>
    </citation>
    <scope>NUCLEOTIDE SEQUENCE</scope>
    <source>
        <strain evidence="2">JCM 5069</strain>
    </source>
</reference>
<feature type="region of interest" description="Disordered" evidence="1">
    <location>
        <begin position="51"/>
        <end position="99"/>
    </location>
</feature>
<comment type="caution">
    <text evidence="2">The sequence shown here is derived from an EMBL/GenBank/DDBJ whole genome shotgun (WGS) entry which is preliminary data.</text>
</comment>
<sequence length="99" mass="10282">MRRGAAGGAGHLDVPAGTRPGRRARPPAHPALLAKSVRLSPCGAVYRALREAVRTPRSGPAGAPRARPPPGPPRPRRAPARKPPGPNGHDSHDSPNNPQ</sequence>
<dbReference type="Proteomes" id="UP000603708">
    <property type="component" value="Unassembled WGS sequence"/>
</dbReference>
<keyword evidence="3" id="KW-1185">Reference proteome</keyword>
<evidence type="ECO:0000256" key="1">
    <source>
        <dbReference type="SAM" id="MobiDB-lite"/>
    </source>
</evidence>
<reference evidence="2" key="1">
    <citation type="journal article" date="2014" name="Int. J. Syst. Evol. Microbiol.">
        <title>Complete genome sequence of Corynebacterium casei LMG S-19264T (=DSM 44701T), isolated from a smear-ripened cheese.</title>
        <authorList>
            <consortium name="US DOE Joint Genome Institute (JGI-PGF)"/>
            <person name="Walter F."/>
            <person name="Albersmeier A."/>
            <person name="Kalinowski J."/>
            <person name="Ruckert C."/>
        </authorList>
    </citation>
    <scope>NUCLEOTIDE SEQUENCE</scope>
    <source>
        <strain evidence="2">JCM 5069</strain>
    </source>
</reference>
<accession>A0A919KXI3</accession>
<feature type="region of interest" description="Disordered" evidence="1">
    <location>
        <begin position="1"/>
        <end position="32"/>
    </location>
</feature>
<feature type="compositionally biased region" description="Gly residues" evidence="1">
    <location>
        <begin position="1"/>
        <end position="10"/>
    </location>
</feature>
<name>A0A919KXI3_9ACTN</name>
<evidence type="ECO:0000313" key="2">
    <source>
        <dbReference type="EMBL" id="GHH75774.1"/>
    </source>
</evidence>
<protein>
    <submittedName>
        <fullName evidence="2">Uncharacterized protein</fullName>
    </submittedName>
</protein>